<accession>A0A939BQE5</accession>
<evidence type="ECO:0000313" key="2">
    <source>
        <dbReference type="Proteomes" id="UP000774000"/>
    </source>
</evidence>
<feature type="non-terminal residue" evidence="1">
    <location>
        <position position="1"/>
    </location>
</feature>
<dbReference type="EMBL" id="JAFBDQ010000037">
    <property type="protein sequence ID" value="MBM7558217.1"/>
    <property type="molecule type" value="Genomic_DNA"/>
</dbReference>
<reference evidence="1" key="1">
    <citation type="submission" date="2021-01" db="EMBL/GenBank/DDBJ databases">
        <title>Genomic Encyclopedia of Type Strains, Phase IV (KMG-IV): sequencing the most valuable type-strain genomes for metagenomic binning, comparative biology and taxonomic classification.</title>
        <authorList>
            <person name="Goeker M."/>
        </authorList>
    </citation>
    <scope>NUCLEOTIDE SEQUENCE</scope>
    <source>
        <strain evidence="1">DSM 23230</strain>
    </source>
</reference>
<proteinExistence type="predicted"/>
<comment type="caution">
    <text evidence="1">The sequence shown here is derived from an EMBL/GenBank/DDBJ whole genome shotgun (WGS) entry which is preliminary data.</text>
</comment>
<keyword evidence="2" id="KW-1185">Reference proteome</keyword>
<protein>
    <submittedName>
        <fullName evidence="1">Phosphoenolpyruvate-protein kinase (PTS system EI component)</fullName>
    </submittedName>
</protein>
<sequence length="35" mass="3890">DQIRNMSLADAEEIAEEALSYETAEEVSEFLTGNN</sequence>
<gene>
    <name evidence="1" type="ORF">JOC47_003087</name>
</gene>
<dbReference type="Proteomes" id="UP000774000">
    <property type="component" value="Unassembled WGS sequence"/>
</dbReference>
<name>A0A939BQE5_9FIRM</name>
<keyword evidence="1" id="KW-0808">Transferase</keyword>
<evidence type="ECO:0000313" key="1">
    <source>
        <dbReference type="EMBL" id="MBM7558217.1"/>
    </source>
</evidence>
<keyword evidence="1" id="KW-0418">Kinase</keyword>
<dbReference type="AlphaFoldDB" id="A0A939BQE5"/>
<dbReference type="GO" id="GO:0016301">
    <property type="term" value="F:kinase activity"/>
    <property type="evidence" value="ECO:0007669"/>
    <property type="project" value="UniProtKB-KW"/>
</dbReference>
<organism evidence="1 2">
    <name type="scientific">Halanaerobacter jeridensis</name>
    <dbReference type="NCBI Taxonomy" id="706427"/>
    <lineage>
        <taxon>Bacteria</taxon>
        <taxon>Bacillati</taxon>
        <taxon>Bacillota</taxon>
        <taxon>Clostridia</taxon>
        <taxon>Halanaerobiales</taxon>
        <taxon>Halobacteroidaceae</taxon>
        <taxon>Halanaerobacter</taxon>
    </lineage>
</organism>